<dbReference type="HOGENOM" id="CLU_2611118_0_0_1"/>
<evidence type="ECO:0000313" key="1">
    <source>
        <dbReference type="EnsemblProtists" id="HpaP810214"/>
    </source>
</evidence>
<dbReference type="EMBL" id="JH597944">
    <property type="status" value="NOT_ANNOTATED_CDS"/>
    <property type="molecule type" value="Genomic_DNA"/>
</dbReference>
<name>M4BUM6_HYAAE</name>
<dbReference type="AlphaFoldDB" id="M4BUM6"/>
<proteinExistence type="predicted"/>
<protein>
    <submittedName>
        <fullName evidence="1">Uncharacterized protein</fullName>
    </submittedName>
</protein>
<keyword evidence="2" id="KW-1185">Reference proteome</keyword>
<dbReference type="EnsemblProtists" id="HpaT810214">
    <property type="protein sequence ID" value="HpaP810214"/>
    <property type="gene ID" value="HpaG810214"/>
</dbReference>
<dbReference type="InParanoid" id="M4BUM6"/>
<dbReference type="Proteomes" id="UP000011713">
    <property type="component" value="Unassembled WGS sequence"/>
</dbReference>
<dbReference type="VEuPathDB" id="FungiDB:HpaG810214"/>
<accession>M4BUM6</accession>
<evidence type="ECO:0000313" key="2">
    <source>
        <dbReference type="Proteomes" id="UP000011713"/>
    </source>
</evidence>
<reference evidence="1" key="2">
    <citation type="submission" date="2015-06" db="UniProtKB">
        <authorList>
            <consortium name="EnsemblProtists"/>
        </authorList>
    </citation>
    <scope>IDENTIFICATION</scope>
    <source>
        <strain evidence="1">Emoy2</strain>
    </source>
</reference>
<sequence length="79" mass="8847">MELFSCCGRLDLSREHSMRKKDILREYHTGSSQHPSAESEIDPDDSIGIQGISLRPSGAAHLRSGWEDQDWTTIGSCTR</sequence>
<reference evidence="2" key="1">
    <citation type="journal article" date="2010" name="Science">
        <title>Signatures of adaptation to obligate biotrophy in the Hyaloperonospora arabidopsidis genome.</title>
        <authorList>
            <person name="Baxter L."/>
            <person name="Tripathy S."/>
            <person name="Ishaque N."/>
            <person name="Boot N."/>
            <person name="Cabral A."/>
            <person name="Kemen E."/>
            <person name="Thines M."/>
            <person name="Ah-Fong A."/>
            <person name="Anderson R."/>
            <person name="Badejoko W."/>
            <person name="Bittner-Eddy P."/>
            <person name="Boore J.L."/>
            <person name="Chibucos M.C."/>
            <person name="Coates M."/>
            <person name="Dehal P."/>
            <person name="Delehaunty K."/>
            <person name="Dong S."/>
            <person name="Downton P."/>
            <person name="Dumas B."/>
            <person name="Fabro G."/>
            <person name="Fronick C."/>
            <person name="Fuerstenberg S.I."/>
            <person name="Fulton L."/>
            <person name="Gaulin E."/>
            <person name="Govers F."/>
            <person name="Hughes L."/>
            <person name="Humphray S."/>
            <person name="Jiang R.H."/>
            <person name="Judelson H."/>
            <person name="Kamoun S."/>
            <person name="Kyung K."/>
            <person name="Meijer H."/>
            <person name="Minx P."/>
            <person name="Morris P."/>
            <person name="Nelson J."/>
            <person name="Phuntumart V."/>
            <person name="Qutob D."/>
            <person name="Rehmany A."/>
            <person name="Rougon-Cardoso A."/>
            <person name="Ryden P."/>
            <person name="Torto-Alalibo T."/>
            <person name="Studholme D."/>
            <person name="Wang Y."/>
            <person name="Win J."/>
            <person name="Wood J."/>
            <person name="Clifton S.W."/>
            <person name="Rogers J."/>
            <person name="Van den Ackerveken G."/>
            <person name="Jones J.D."/>
            <person name="McDowell J.M."/>
            <person name="Beynon J."/>
            <person name="Tyler B.M."/>
        </authorList>
    </citation>
    <scope>NUCLEOTIDE SEQUENCE [LARGE SCALE GENOMIC DNA]</scope>
    <source>
        <strain evidence="2">Emoy2</strain>
    </source>
</reference>
<organism evidence="1 2">
    <name type="scientific">Hyaloperonospora arabidopsidis (strain Emoy2)</name>
    <name type="common">Downy mildew agent</name>
    <name type="synonym">Peronospora arabidopsidis</name>
    <dbReference type="NCBI Taxonomy" id="559515"/>
    <lineage>
        <taxon>Eukaryota</taxon>
        <taxon>Sar</taxon>
        <taxon>Stramenopiles</taxon>
        <taxon>Oomycota</taxon>
        <taxon>Peronosporomycetes</taxon>
        <taxon>Peronosporales</taxon>
        <taxon>Peronosporaceae</taxon>
        <taxon>Hyaloperonospora</taxon>
    </lineage>
</organism>